<name>A0A3D9ZL33_9ACTN</name>
<dbReference type="SUPFAM" id="SSF48452">
    <property type="entry name" value="TPR-like"/>
    <property type="match status" value="4"/>
</dbReference>
<feature type="domain" description="Anaphase-promoting complex subunit 5" evidence="2">
    <location>
        <begin position="698"/>
        <end position="724"/>
    </location>
</feature>
<feature type="domain" description="Anaphase-promoting complex subunit 5" evidence="2">
    <location>
        <begin position="920"/>
        <end position="954"/>
    </location>
</feature>
<evidence type="ECO:0000313" key="4">
    <source>
        <dbReference type="Proteomes" id="UP000256913"/>
    </source>
</evidence>
<keyword evidence="4" id="KW-1185">Reference proteome</keyword>
<dbReference type="AlphaFoldDB" id="A0A3D9ZL33"/>
<feature type="domain" description="Anaphase-promoting complex subunit 5" evidence="2">
    <location>
        <begin position="967"/>
        <end position="997"/>
    </location>
</feature>
<dbReference type="Pfam" id="PF12862">
    <property type="entry name" value="ANAPC5"/>
    <property type="match status" value="5"/>
</dbReference>
<dbReference type="OrthoDB" id="3218567at2"/>
<feature type="transmembrane region" description="Helical" evidence="1">
    <location>
        <begin position="1053"/>
        <end position="1071"/>
    </location>
</feature>
<dbReference type="Gene3D" id="1.25.40.10">
    <property type="entry name" value="Tetratricopeptide repeat domain"/>
    <property type="match status" value="4"/>
</dbReference>
<comment type="caution">
    <text evidence="3">The sequence shown here is derived from an EMBL/GenBank/DDBJ whole genome shotgun (WGS) entry which is preliminary data.</text>
</comment>
<dbReference type="PANTHER" id="PTHR19959">
    <property type="entry name" value="KINESIN LIGHT CHAIN"/>
    <property type="match status" value="1"/>
</dbReference>
<sequence length="1118" mass="117627">MNPAGAAWQPTSVRQDVRADGGFAYAVIGADLNVFADRGPTYLLRARRPAAAVPPEWLLAQPSRLLNAHHAVVGFTGRDAELAALTDWRESGPRLAARWLHAPGGQGKTRLADEFARRSAAAGWKVVDAVPGVGTILPAASQEDLRLGDAAGVLLVVDYADRWPRSDLTWLFSNALVQHAVPTRLLLVARSVVPWLSVRAALDRLQAGTSEQALRPLADDRGERERMYAAAWTSFAARYGTAQDAGSLPAGLLDKPEYGLTLAIHLAALVSVDAMVHRRPYPDSVLGLSAYLLDREREHWEKLHTSGTDFQTPPRVMGRAVFVAALTGSLPHRDGSAVLRRVDLETHPDRVLGDHAVCYPPADASEGGVLEPLYPDRLAEDFLALSLPGHALDGHPADPWASSALPEIVTGDVPYLSRAITFLAAAAGRWPSVGERHLYPLLLANPGHAVAAGGAALAGLAELPSIPVPLLEAIEAELPDTRDVDLDVGIAAVAAALAAHRLAGDPDPARRVGVQWELSILLSNAGRDREALEAAQQAVALARHLVAGDRAAFEPDLADSLATLGGALSTLGQWADGLGATTEAVELHRRLAARDPGTFGQALARGLHNLSIALAAAGAREEAVEAAEEAVAMRRRTDLPDNADHLAGALDNLRVRLIEVGRFDGALGLAEEAVAAHRDMVAANPAAFGPDLARVLSNHSVLLTKVGRHAEAVAAAEEAVAMGRGLARANKTAFEVDLATSLTNLGNALSELGERARACEATSEAVELYRELARGNAGLVANLALALSNLGKHLADVGRLEEALDATDEAVETRRQLAAENPAAHRPGLATSLDALGKRLYAAGLLREGLDASSESVEIRRGLVADHPGAFDADLATSLTNDGTLRWGLGRREEALAVTAEAIEVRRRVVTRGVDAPELAAALANFSAMLAGAGRLEEALAAATEAVALYRQQSTSYPAVAAPGLSASLANLGLVLAFVGRQTEALAATQEAVAIRRVLAAENPMAFEPELAASLTNLVADLLALNRLAEGLATAEEAVSSYRRLTGTSPGRFAGGLATALTNLCIALFAAGRAKDAHRAGTESVEIFEALARVSPGVFEADLARARGLVKDLRRKRR</sequence>
<dbReference type="EMBL" id="QUMQ01000001">
    <property type="protein sequence ID" value="REF94370.1"/>
    <property type="molecule type" value="Genomic_DNA"/>
</dbReference>
<dbReference type="SMART" id="SM00028">
    <property type="entry name" value="TPR"/>
    <property type="match status" value="9"/>
</dbReference>
<dbReference type="InterPro" id="IPR026000">
    <property type="entry name" value="Apc5_dom"/>
</dbReference>
<organism evidence="3 4">
    <name type="scientific">Asanoa ferruginea</name>
    <dbReference type="NCBI Taxonomy" id="53367"/>
    <lineage>
        <taxon>Bacteria</taxon>
        <taxon>Bacillati</taxon>
        <taxon>Actinomycetota</taxon>
        <taxon>Actinomycetes</taxon>
        <taxon>Micromonosporales</taxon>
        <taxon>Micromonosporaceae</taxon>
        <taxon>Asanoa</taxon>
    </lineage>
</organism>
<keyword evidence="1" id="KW-1133">Transmembrane helix</keyword>
<dbReference type="InterPro" id="IPR011990">
    <property type="entry name" value="TPR-like_helical_dom_sf"/>
</dbReference>
<dbReference type="RefSeq" id="WP_116066203.1">
    <property type="nucleotide sequence ID" value="NZ_BONB01000044.1"/>
</dbReference>
<keyword evidence="1" id="KW-0472">Membrane</keyword>
<protein>
    <submittedName>
        <fullName evidence="3">Tetratricopeptide repeat protein</fullName>
    </submittedName>
</protein>
<dbReference type="Pfam" id="PF13374">
    <property type="entry name" value="TPR_10"/>
    <property type="match status" value="3"/>
</dbReference>
<feature type="domain" description="Anaphase-promoting complex subunit 5" evidence="2">
    <location>
        <begin position="518"/>
        <end position="544"/>
    </location>
</feature>
<dbReference type="PANTHER" id="PTHR19959:SF119">
    <property type="entry name" value="FUNGAL LIPASE-LIKE DOMAIN-CONTAINING PROTEIN"/>
    <property type="match status" value="1"/>
</dbReference>
<gene>
    <name evidence="3" type="ORF">DFJ67_0289</name>
</gene>
<dbReference type="Proteomes" id="UP000256913">
    <property type="component" value="Unassembled WGS sequence"/>
</dbReference>
<proteinExistence type="predicted"/>
<feature type="domain" description="Anaphase-promoting complex subunit 5" evidence="2">
    <location>
        <begin position="783"/>
        <end position="816"/>
    </location>
</feature>
<evidence type="ECO:0000313" key="3">
    <source>
        <dbReference type="EMBL" id="REF94370.1"/>
    </source>
</evidence>
<reference evidence="3 4" key="1">
    <citation type="submission" date="2018-08" db="EMBL/GenBank/DDBJ databases">
        <title>Sequencing the genomes of 1000 actinobacteria strains.</title>
        <authorList>
            <person name="Klenk H.-P."/>
        </authorList>
    </citation>
    <scope>NUCLEOTIDE SEQUENCE [LARGE SCALE GENOMIC DNA]</scope>
    <source>
        <strain evidence="3 4">DSM 44099</strain>
    </source>
</reference>
<keyword evidence="1" id="KW-0812">Transmembrane</keyword>
<dbReference type="InterPro" id="IPR019734">
    <property type="entry name" value="TPR_rpt"/>
</dbReference>
<evidence type="ECO:0000256" key="1">
    <source>
        <dbReference type="SAM" id="Phobius"/>
    </source>
</evidence>
<evidence type="ECO:0000259" key="2">
    <source>
        <dbReference type="Pfam" id="PF12862"/>
    </source>
</evidence>
<accession>A0A3D9ZL33</accession>